<name>A0AAC8W4I6_9PROT</name>
<evidence type="ECO:0000256" key="9">
    <source>
        <dbReference type="ARBA" id="ARBA00022621"/>
    </source>
</evidence>
<evidence type="ECO:0000256" key="5">
    <source>
        <dbReference type="ARBA" id="ARBA00012229"/>
    </source>
</evidence>
<organism evidence="26 27">
    <name type="scientific">Azospirillum thiophilum</name>
    <dbReference type="NCBI Taxonomy" id="528244"/>
    <lineage>
        <taxon>Bacteria</taxon>
        <taxon>Pseudomonadati</taxon>
        <taxon>Pseudomonadota</taxon>
        <taxon>Alphaproteobacteria</taxon>
        <taxon>Rhodospirillales</taxon>
        <taxon>Azospirillaceae</taxon>
        <taxon>Azospirillum</taxon>
    </lineage>
</organism>
<comment type="cofactor">
    <cofactor evidence="1">
        <name>heme b</name>
        <dbReference type="ChEBI" id="CHEBI:60344"/>
    </cofactor>
</comment>
<dbReference type="InterPro" id="IPR039261">
    <property type="entry name" value="FNR_nucleotide-bd"/>
</dbReference>
<dbReference type="GO" id="GO:0071500">
    <property type="term" value="P:cellular response to nitrosative stress"/>
    <property type="evidence" value="ECO:0007669"/>
    <property type="project" value="TreeGrafter"/>
</dbReference>
<evidence type="ECO:0000256" key="21">
    <source>
        <dbReference type="ARBA" id="ARBA00048649"/>
    </source>
</evidence>
<evidence type="ECO:0000256" key="13">
    <source>
        <dbReference type="ARBA" id="ARBA00022857"/>
    </source>
</evidence>
<evidence type="ECO:0000256" key="10">
    <source>
        <dbReference type="ARBA" id="ARBA00022630"/>
    </source>
</evidence>
<dbReference type="FunFam" id="1.10.490.10:FF:000003">
    <property type="entry name" value="Flavohemoprotein"/>
    <property type="match status" value="1"/>
</dbReference>
<evidence type="ECO:0000313" key="26">
    <source>
        <dbReference type="EMBL" id="ALG75004.1"/>
    </source>
</evidence>
<comment type="catalytic activity">
    <reaction evidence="22">
        <text>2 nitric oxide + NADPH + 2 O2 = 2 nitrate + NADP(+) + H(+)</text>
        <dbReference type="Rhea" id="RHEA:19465"/>
        <dbReference type="ChEBI" id="CHEBI:15378"/>
        <dbReference type="ChEBI" id="CHEBI:15379"/>
        <dbReference type="ChEBI" id="CHEBI:16480"/>
        <dbReference type="ChEBI" id="CHEBI:17632"/>
        <dbReference type="ChEBI" id="CHEBI:57783"/>
        <dbReference type="ChEBI" id="CHEBI:58349"/>
        <dbReference type="EC" id="1.14.12.17"/>
    </reaction>
</comment>
<dbReference type="InterPro" id="IPR012292">
    <property type="entry name" value="Globin/Proto"/>
</dbReference>
<comment type="function">
    <text evidence="17">Is involved in NO detoxification in an aerobic process, termed nitric oxide dioxygenase (NOD) reaction that utilizes O(2) and NAD(P)H to convert NO to nitrate, which protects the bacterium from various noxious nitrogen compounds. Therefore, plays a central role in the inducible response to nitrosative stress.</text>
</comment>
<keyword evidence="16" id="KW-0520">NAD</keyword>
<dbReference type="KEGG" id="ati:AL072_28890"/>
<dbReference type="PANTHER" id="PTHR43396:SF3">
    <property type="entry name" value="FLAVOHEMOPROTEIN"/>
    <property type="match status" value="1"/>
</dbReference>
<dbReference type="GO" id="GO:0009636">
    <property type="term" value="P:response to toxic substance"/>
    <property type="evidence" value="ECO:0007669"/>
    <property type="project" value="UniProtKB-KW"/>
</dbReference>
<dbReference type="PANTHER" id="PTHR43396">
    <property type="entry name" value="FLAVOHEMOPROTEIN"/>
    <property type="match status" value="1"/>
</dbReference>
<comment type="catalytic activity">
    <reaction evidence="21">
        <text>2 nitric oxide + NADH + 2 O2 = 2 nitrate + NAD(+) + H(+)</text>
        <dbReference type="Rhea" id="RHEA:19469"/>
        <dbReference type="ChEBI" id="CHEBI:15378"/>
        <dbReference type="ChEBI" id="CHEBI:15379"/>
        <dbReference type="ChEBI" id="CHEBI:16480"/>
        <dbReference type="ChEBI" id="CHEBI:17632"/>
        <dbReference type="ChEBI" id="CHEBI:57540"/>
        <dbReference type="ChEBI" id="CHEBI:57945"/>
        <dbReference type="EC" id="1.14.12.17"/>
    </reaction>
</comment>
<evidence type="ECO:0000256" key="15">
    <source>
        <dbReference type="ARBA" id="ARBA00023004"/>
    </source>
</evidence>
<proteinExistence type="inferred from homology"/>
<keyword evidence="11" id="KW-0479">Metal-binding</keyword>
<evidence type="ECO:0000256" key="19">
    <source>
        <dbReference type="ARBA" id="ARBA00030929"/>
    </source>
</evidence>
<dbReference type="GO" id="GO:0020037">
    <property type="term" value="F:heme binding"/>
    <property type="evidence" value="ECO:0007669"/>
    <property type="project" value="InterPro"/>
</dbReference>
<evidence type="ECO:0000256" key="11">
    <source>
        <dbReference type="ARBA" id="ARBA00022723"/>
    </source>
</evidence>
<accession>A0AAC8W4I6</accession>
<dbReference type="SUPFAM" id="SSF46458">
    <property type="entry name" value="Globin-like"/>
    <property type="match status" value="1"/>
</dbReference>
<evidence type="ECO:0000256" key="16">
    <source>
        <dbReference type="ARBA" id="ARBA00023027"/>
    </source>
</evidence>
<keyword evidence="8 23" id="KW-0349">Heme</keyword>
<gene>
    <name evidence="26" type="ORF">AL072_28890</name>
</gene>
<dbReference type="CDD" id="cd06184">
    <property type="entry name" value="flavohem_like_fad_nad_binding"/>
    <property type="match status" value="1"/>
</dbReference>
<keyword evidence="23" id="KW-0813">Transport</keyword>
<keyword evidence="9 23" id="KW-0561">Oxygen transport</keyword>
<evidence type="ECO:0000256" key="20">
    <source>
        <dbReference type="ARBA" id="ARBA00033187"/>
    </source>
</evidence>
<dbReference type="PRINTS" id="PR00409">
    <property type="entry name" value="PHDIOXRDTASE"/>
</dbReference>
<evidence type="ECO:0000313" key="27">
    <source>
        <dbReference type="Proteomes" id="UP000069935"/>
    </source>
</evidence>
<evidence type="ECO:0000256" key="6">
    <source>
        <dbReference type="ARBA" id="ARBA00014637"/>
    </source>
</evidence>
<feature type="domain" description="Globin" evidence="24">
    <location>
        <begin position="1"/>
        <end position="138"/>
    </location>
</feature>
<dbReference type="Gene3D" id="3.40.50.80">
    <property type="entry name" value="Nucleotide-binding domain of ferredoxin-NADP reductase (FNR) module"/>
    <property type="match status" value="1"/>
</dbReference>
<dbReference type="PROSITE" id="PS01033">
    <property type="entry name" value="GLOBIN"/>
    <property type="match status" value="1"/>
</dbReference>
<evidence type="ECO:0000259" key="24">
    <source>
        <dbReference type="PROSITE" id="PS01033"/>
    </source>
</evidence>
<evidence type="ECO:0000256" key="18">
    <source>
        <dbReference type="ARBA" id="ARBA00030024"/>
    </source>
</evidence>
<dbReference type="GO" id="GO:0071949">
    <property type="term" value="F:FAD binding"/>
    <property type="evidence" value="ECO:0007669"/>
    <property type="project" value="TreeGrafter"/>
</dbReference>
<keyword evidence="7" id="KW-0216">Detoxification</keyword>
<evidence type="ECO:0000256" key="3">
    <source>
        <dbReference type="ARBA" id="ARBA00006401"/>
    </source>
</evidence>
<dbReference type="AlphaFoldDB" id="A0AAC8W4I6"/>
<comment type="similarity">
    <text evidence="4">Belongs to the globin family. Two-domain flavohemoproteins subfamily.</text>
</comment>
<dbReference type="Pfam" id="PF00042">
    <property type="entry name" value="Globin"/>
    <property type="match status" value="1"/>
</dbReference>
<dbReference type="GO" id="GO:0046210">
    <property type="term" value="P:nitric oxide catabolic process"/>
    <property type="evidence" value="ECO:0007669"/>
    <property type="project" value="TreeGrafter"/>
</dbReference>
<dbReference type="GO" id="GO:0005344">
    <property type="term" value="F:oxygen carrier activity"/>
    <property type="evidence" value="ECO:0007669"/>
    <property type="project" value="UniProtKB-KW"/>
</dbReference>
<comment type="similarity">
    <text evidence="3">In the C-terminal section; belongs to the flavoprotein pyridine nucleotide cytochrome reductase family.</text>
</comment>
<dbReference type="GO" id="GO:0008941">
    <property type="term" value="F:nitric oxide dioxygenase NAD(P)H activity"/>
    <property type="evidence" value="ECO:0007669"/>
    <property type="project" value="UniProtKB-EC"/>
</dbReference>
<evidence type="ECO:0000256" key="17">
    <source>
        <dbReference type="ARBA" id="ARBA00025094"/>
    </source>
</evidence>
<evidence type="ECO:0000256" key="14">
    <source>
        <dbReference type="ARBA" id="ARBA00023002"/>
    </source>
</evidence>
<dbReference type="GO" id="GO:0046872">
    <property type="term" value="F:metal ion binding"/>
    <property type="evidence" value="ECO:0007669"/>
    <property type="project" value="UniProtKB-KW"/>
</dbReference>
<keyword evidence="10" id="KW-0285">Flavoprotein</keyword>
<dbReference type="InterPro" id="IPR017938">
    <property type="entry name" value="Riboflavin_synthase-like_b-brl"/>
</dbReference>
<dbReference type="InterPro" id="IPR001433">
    <property type="entry name" value="OxRdtase_FAD/NAD-bd"/>
</dbReference>
<reference evidence="27" key="1">
    <citation type="submission" date="2015-08" db="EMBL/GenBank/DDBJ databases">
        <title>Complete Genome Sequence of Azospirillum thiophilum BV-S.</title>
        <authorList>
            <person name="Fomenkov A."/>
            <person name="Vincze T."/>
            <person name="Grabovich M."/>
            <person name="Dubinina G."/>
            <person name="Orlova M."/>
            <person name="Belousova E."/>
            <person name="Roberts R.J."/>
        </authorList>
    </citation>
    <scope>NUCLEOTIDE SEQUENCE [LARGE SCALE GENOMIC DNA]</scope>
    <source>
        <strain evidence="27">BV-S</strain>
    </source>
</reference>
<dbReference type="Proteomes" id="UP000069935">
    <property type="component" value="Chromosome 6"/>
</dbReference>
<dbReference type="Gene3D" id="1.10.490.10">
    <property type="entry name" value="Globins"/>
    <property type="match status" value="1"/>
</dbReference>
<dbReference type="PROSITE" id="PS51384">
    <property type="entry name" value="FAD_FR"/>
    <property type="match status" value="1"/>
</dbReference>
<keyword evidence="13" id="KW-0521">NADP</keyword>
<evidence type="ECO:0000256" key="2">
    <source>
        <dbReference type="ARBA" id="ARBA00001974"/>
    </source>
</evidence>
<dbReference type="GO" id="GO:0019825">
    <property type="term" value="F:oxygen binding"/>
    <property type="evidence" value="ECO:0007669"/>
    <property type="project" value="InterPro"/>
</dbReference>
<evidence type="ECO:0000256" key="12">
    <source>
        <dbReference type="ARBA" id="ARBA00022827"/>
    </source>
</evidence>
<dbReference type="EMBL" id="CP012406">
    <property type="protein sequence ID" value="ALG75004.1"/>
    <property type="molecule type" value="Genomic_DNA"/>
</dbReference>
<dbReference type="SUPFAM" id="SSF63380">
    <property type="entry name" value="Riboflavin synthase domain-like"/>
    <property type="match status" value="1"/>
</dbReference>
<evidence type="ECO:0000256" key="23">
    <source>
        <dbReference type="RuleBase" id="RU000356"/>
    </source>
</evidence>
<sequence length="391" mass="41995">MLTPAQTAVIKATAPVVAANASRITGTFYPLMFERFPDVRAVFNQSHQRNSAQPEALANAIIAYASNIDRLEVLGPAVEGIVQKHVSLNITPDQYDIVGTCLMEAIGTVLGAAVTAEVADAWGAAYRQLADLLIAAEEKEYARKAALTGGWRGARRFRIAAKTSESAVITSFRLEPVDGGRVMDFQPGQYLGLRLGIDGETVHRNYSLSASPNGRDYRISVKREPQGLVSGFLHDRAQVGDQIDVYPPAGEFVLRDGSGPLLLITGGVGQTPALPLAEQALAAGRRVIYVHAALNGSVHAFRDQVDRLAETHRTLMPVYCYAEPQPDDRPHMVGLLDRDRLAGLLPDEPGVAAYVVGPKPFMAAVVKALTALGLPDSAIVHEFFGPREALA</sequence>
<keyword evidence="27" id="KW-1185">Reference proteome</keyword>
<dbReference type="Gene3D" id="2.40.30.10">
    <property type="entry name" value="Translation factors"/>
    <property type="match status" value="1"/>
</dbReference>
<dbReference type="InterPro" id="IPR000971">
    <property type="entry name" value="Globin"/>
</dbReference>
<feature type="domain" description="FAD-binding FR-type" evidence="25">
    <location>
        <begin position="152"/>
        <end position="255"/>
    </location>
</feature>
<evidence type="ECO:0000256" key="8">
    <source>
        <dbReference type="ARBA" id="ARBA00022617"/>
    </source>
</evidence>
<dbReference type="FunFam" id="2.40.30.10:FF:000034">
    <property type="entry name" value="Flavohemoprotein"/>
    <property type="match status" value="1"/>
</dbReference>
<reference evidence="26 27" key="2">
    <citation type="journal article" date="2016" name="Genome Announc.">
        <title>Complete Genome Sequence of a Strain of Azospirillum thiophilum Isolated from a Sulfide Spring.</title>
        <authorList>
            <person name="Fomenkov A."/>
            <person name="Vincze T."/>
            <person name="Grabovich M."/>
            <person name="Anton B.P."/>
            <person name="Dubinina G."/>
            <person name="Orlova M."/>
            <person name="Belousova E."/>
            <person name="Roberts R.J."/>
        </authorList>
    </citation>
    <scope>NUCLEOTIDE SEQUENCE [LARGE SCALE GENOMIC DNA]</scope>
    <source>
        <strain evidence="26 27">BV-S</strain>
    </source>
</reference>
<evidence type="ECO:0000256" key="4">
    <source>
        <dbReference type="ARBA" id="ARBA00008414"/>
    </source>
</evidence>
<comment type="cofactor">
    <cofactor evidence="2">
        <name>FAD</name>
        <dbReference type="ChEBI" id="CHEBI:57692"/>
    </cofactor>
</comment>
<dbReference type="Pfam" id="PF00175">
    <property type="entry name" value="NAD_binding_1"/>
    <property type="match status" value="1"/>
</dbReference>
<dbReference type="InterPro" id="IPR017927">
    <property type="entry name" value="FAD-bd_FR_type"/>
</dbReference>
<evidence type="ECO:0000256" key="22">
    <source>
        <dbReference type="ARBA" id="ARBA00049433"/>
    </source>
</evidence>
<keyword evidence="15" id="KW-0408">Iron</keyword>
<dbReference type="Pfam" id="PF00970">
    <property type="entry name" value="FAD_binding_6"/>
    <property type="match status" value="1"/>
</dbReference>
<dbReference type="NCBIfam" id="NF009805">
    <property type="entry name" value="PRK13289.1"/>
    <property type="match status" value="1"/>
</dbReference>
<evidence type="ECO:0000256" key="7">
    <source>
        <dbReference type="ARBA" id="ARBA00022575"/>
    </source>
</evidence>
<evidence type="ECO:0000256" key="1">
    <source>
        <dbReference type="ARBA" id="ARBA00001970"/>
    </source>
</evidence>
<protein>
    <recommendedName>
        <fullName evidence="6">Flavohemoprotein</fullName>
        <ecNumber evidence="5">1.14.12.17</ecNumber>
    </recommendedName>
    <alternativeName>
        <fullName evidence="19">Flavohemoglobin</fullName>
    </alternativeName>
    <alternativeName>
        <fullName evidence="18">Hemoglobin-like protein</fullName>
    </alternativeName>
    <alternativeName>
        <fullName evidence="20">Nitric oxide dioxygenase</fullName>
    </alternativeName>
</protein>
<dbReference type="InterPro" id="IPR009050">
    <property type="entry name" value="Globin-like_sf"/>
</dbReference>
<dbReference type="SUPFAM" id="SSF52343">
    <property type="entry name" value="Ferredoxin reductase-like, C-terminal NADP-linked domain"/>
    <property type="match status" value="1"/>
</dbReference>
<dbReference type="EC" id="1.14.12.17" evidence="5"/>
<dbReference type="RefSeq" id="WP_045584954.1">
    <property type="nucleotide sequence ID" value="NZ_CP012406.1"/>
</dbReference>
<evidence type="ECO:0000259" key="25">
    <source>
        <dbReference type="PROSITE" id="PS51384"/>
    </source>
</evidence>
<dbReference type="InterPro" id="IPR008333">
    <property type="entry name" value="Cbr1-like_FAD-bd_dom"/>
</dbReference>
<keyword evidence="12" id="KW-0274">FAD</keyword>
<keyword evidence="14" id="KW-0560">Oxidoreductase</keyword>